<dbReference type="GO" id="GO:0003824">
    <property type="term" value="F:catalytic activity"/>
    <property type="evidence" value="ECO:0007669"/>
    <property type="project" value="InterPro"/>
</dbReference>
<dbReference type="EMBL" id="ANNX02000016">
    <property type="protein sequence ID" value="KYC43076.1"/>
    <property type="molecule type" value="Genomic_DNA"/>
</dbReference>
<proteinExistence type="predicted"/>
<organism evidence="1 2">
    <name type="scientific">Scytonema hofmannii PCC 7110</name>
    <dbReference type="NCBI Taxonomy" id="128403"/>
    <lineage>
        <taxon>Bacteria</taxon>
        <taxon>Bacillati</taxon>
        <taxon>Cyanobacteriota</taxon>
        <taxon>Cyanophyceae</taxon>
        <taxon>Nostocales</taxon>
        <taxon>Scytonemataceae</taxon>
        <taxon>Scytonema</taxon>
    </lineage>
</organism>
<comment type="caution">
    <text evidence="1">The sequence shown here is derived from an EMBL/GenBank/DDBJ whole genome shotgun (WGS) entry which is preliminary data.</text>
</comment>
<dbReference type="SUPFAM" id="SSF56209">
    <property type="entry name" value="Nitrile hydratase alpha chain"/>
    <property type="match status" value="1"/>
</dbReference>
<accession>A0A139XEH6</accession>
<dbReference type="InterPro" id="IPR022513">
    <property type="entry name" value="TOMM_pelo"/>
</dbReference>
<dbReference type="RefSeq" id="WP_017745242.1">
    <property type="nucleotide sequence ID" value="NZ_KQ976354.1"/>
</dbReference>
<dbReference type="InterPro" id="IPR036648">
    <property type="entry name" value="CN_Hdrase_a/SCN_Hdrase_g_sf"/>
</dbReference>
<name>A0A139XEH6_9CYAN</name>
<dbReference type="Gene3D" id="3.90.330.10">
    <property type="entry name" value="Nitrile hydratase alpha /Thiocyanate hydrolase gamma"/>
    <property type="match status" value="1"/>
</dbReference>
<reference evidence="1 2" key="1">
    <citation type="journal article" date="2013" name="Genome Biol. Evol.">
        <title>Genomes of Stigonematalean cyanobacteria (subsection V) and the evolution of oxygenic photosynthesis from prokaryotes to plastids.</title>
        <authorList>
            <person name="Dagan T."/>
            <person name="Roettger M."/>
            <person name="Stucken K."/>
            <person name="Landan G."/>
            <person name="Koch R."/>
            <person name="Major P."/>
            <person name="Gould S.B."/>
            <person name="Goremykin V.V."/>
            <person name="Rippka R."/>
            <person name="Tandeau de Marsac N."/>
            <person name="Gugger M."/>
            <person name="Lockhart P.J."/>
            <person name="Allen J.F."/>
            <person name="Brune I."/>
            <person name="Maus I."/>
            <person name="Puhler A."/>
            <person name="Martin W.F."/>
        </authorList>
    </citation>
    <scope>NUCLEOTIDE SEQUENCE [LARGE SCALE GENOMIC DNA]</scope>
    <source>
        <strain evidence="1 2">PCC 7110</strain>
    </source>
</reference>
<gene>
    <name evidence="1" type="ORF">WA1_13320</name>
</gene>
<dbReference type="GO" id="GO:0046914">
    <property type="term" value="F:transition metal ion binding"/>
    <property type="evidence" value="ECO:0007669"/>
    <property type="project" value="InterPro"/>
</dbReference>
<dbReference type="OrthoDB" id="516057at2"/>
<evidence type="ECO:0000313" key="1">
    <source>
        <dbReference type="EMBL" id="KYC43076.1"/>
    </source>
</evidence>
<dbReference type="Proteomes" id="UP000076925">
    <property type="component" value="Unassembled WGS sequence"/>
</dbReference>
<protein>
    <recommendedName>
        <fullName evidence="3">Nitrile hydratase alpha /Thiocyanate hydrolase gamma domain-containing protein</fullName>
    </recommendedName>
</protein>
<dbReference type="NCBIfam" id="TIGR03793">
    <property type="entry name" value="leader_NHLP"/>
    <property type="match status" value="1"/>
</dbReference>
<evidence type="ECO:0000313" key="2">
    <source>
        <dbReference type="Proteomes" id="UP000076925"/>
    </source>
</evidence>
<evidence type="ECO:0008006" key="3">
    <source>
        <dbReference type="Google" id="ProtNLM"/>
    </source>
</evidence>
<dbReference type="AlphaFoldDB" id="A0A139XEH6"/>
<sequence>MTKTSEELNPQTLEERIITKAMEDPAYKQRLISNAKAVVEEELGDKLGENITIEVLQQSAKNLYLLLPADIDEMIRDGLISQEELEVVAGGRSIIRSTSIDFKQTSRNLKNIEAGLKSAVAIVSTVVLSRRATTPPK</sequence>
<keyword evidence="2" id="KW-1185">Reference proteome</keyword>